<dbReference type="RefSeq" id="XP_018035611.1">
    <property type="nucleotide sequence ID" value="XM_018187575.1"/>
</dbReference>
<sequence length="218" mass="24453">MRVLLGDGWKVPLNAPIHPAPRYSYTSTHSFSCPSTCATIRLARSCLVTYTLPSVTLTSPSMPEHAEVFAHCPIAAREHVSPPPGAHHTSPYTNQIMEEIHARQAQEALEAQEQAQAYHQQARAPTHTQSAPSRVQSPMHPRTQTPMQSYNAYGPPRGSSRDEVKAREIRQDEWEVREVEGGLVFFMEFPTFFAVMNCSRTLRIVTRIVDFRVSDVGI</sequence>
<evidence type="ECO:0000313" key="2">
    <source>
        <dbReference type="EMBL" id="OAG05246.1"/>
    </source>
</evidence>
<protein>
    <submittedName>
        <fullName evidence="2">Uncharacterized protein</fullName>
    </submittedName>
</protein>
<evidence type="ECO:0000256" key="1">
    <source>
        <dbReference type="SAM" id="MobiDB-lite"/>
    </source>
</evidence>
<reference evidence="2 3" key="1">
    <citation type="submission" date="2016-05" db="EMBL/GenBank/DDBJ databases">
        <title>Comparative analysis of secretome profiles of manganese(II)-oxidizing ascomycete fungi.</title>
        <authorList>
            <consortium name="DOE Joint Genome Institute"/>
            <person name="Zeiner C.A."/>
            <person name="Purvine S.O."/>
            <person name="Zink E.M."/>
            <person name="Wu S."/>
            <person name="Pasa-Tolic L."/>
            <person name="Chaput D.L."/>
            <person name="Haridas S."/>
            <person name="Grigoriev I.V."/>
            <person name="Santelli C.M."/>
            <person name="Hansel C.M."/>
        </authorList>
    </citation>
    <scope>NUCLEOTIDE SEQUENCE [LARGE SCALE GENOMIC DNA]</scope>
    <source>
        <strain evidence="2 3">AP3s5-JAC2a</strain>
    </source>
</reference>
<dbReference type="EMBL" id="KV441553">
    <property type="protein sequence ID" value="OAG05246.1"/>
    <property type="molecule type" value="Genomic_DNA"/>
</dbReference>
<proteinExistence type="predicted"/>
<organism evidence="2 3">
    <name type="scientific">Paraphaeosphaeria sporulosa</name>
    <dbReference type="NCBI Taxonomy" id="1460663"/>
    <lineage>
        <taxon>Eukaryota</taxon>
        <taxon>Fungi</taxon>
        <taxon>Dikarya</taxon>
        <taxon>Ascomycota</taxon>
        <taxon>Pezizomycotina</taxon>
        <taxon>Dothideomycetes</taxon>
        <taxon>Pleosporomycetidae</taxon>
        <taxon>Pleosporales</taxon>
        <taxon>Massarineae</taxon>
        <taxon>Didymosphaeriaceae</taxon>
        <taxon>Paraphaeosphaeria</taxon>
    </lineage>
</organism>
<keyword evidence="3" id="KW-1185">Reference proteome</keyword>
<gene>
    <name evidence="2" type="ORF">CC84DRAFT_833205</name>
</gene>
<accession>A0A177CD61</accession>
<evidence type="ECO:0000313" key="3">
    <source>
        <dbReference type="Proteomes" id="UP000077069"/>
    </source>
</evidence>
<dbReference type="GeneID" id="28771061"/>
<dbReference type="InParanoid" id="A0A177CD61"/>
<feature type="region of interest" description="Disordered" evidence="1">
    <location>
        <begin position="111"/>
        <end position="166"/>
    </location>
</feature>
<feature type="compositionally biased region" description="Polar residues" evidence="1">
    <location>
        <begin position="126"/>
        <end position="151"/>
    </location>
</feature>
<dbReference type="AlphaFoldDB" id="A0A177CD61"/>
<feature type="compositionally biased region" description="Low complexity" evidence="1">
    <location>
        <begin position="111"/>
        <end position="124"/>
    </location>
</feature>
<dbReference type="Proteomes" id="UP000077069">
    <property type="component" value="Unassembled WGS sequence"/>
</dbReference>
<name>A0A177CD61_9PLEO</name>